<accession>A0A9P7DS69</accession>
<sequence length="288" mass="30711">MYLPALSPAAMDSEYTQGGYVQEQFGGGQYKDLPTELTPSRLRSKIKPTSCDVGITRDAAIQHQAACTPSDYTTNTFASESMHPSCHNSPFVKAVPAQCPVQTQDLFSSTLAPTSQQPQLVMPQNLDIFTQQPQYGTLDQNSMVLYNLLTIPSGVWPLWPMPSSLMEHEAPRLSPSPLASYSQLLTSPLLMPTVAGPSSQGGSQPDMHGSDGPWNFSSVVLANSLPPQGAVPTMHIIPPTSLKPFELFALPSAGVPHHCAVTFSPSATGISQVGSDVMMDDDNAPIAG</sequence>
<comment type="caution">
    <text evidence="2">The sequence shown here is derived from an EMBL/GenBank/DDBJ whole genome shotgun (WGS) entry which is preliminary data.</text>
</comment>
<evidence type="ECO:0000313" key="2">
    <source>
        <dbReference type="EMBL" id="KAG1801848.1"/>
    </source>
</evidence>
<dbReference type="RefSeq" id="XP_041186141.1">
    <property type="nucleotide sequence ID" value="XM_041341293.1"/>
</dbReference>
<reference evidence="2" key="1">
    <citation type="journal article" date="2020" name="New Phytol.">
        <title>Comparative genomics reveals dynamic genome evolution in host specialist ectomycorrhizal fungi.</title>
        <authorList>
            <person name="Lofgren L.A."/>
            <person name="Nguyen N.H."/>
            <person name="Vilgalys R."/>
            <person name="Ruytinx J."/>
            <person name="Liao H.L."/>
            <person name="Branco S."/>
            <person name="Kuo A."/>
            <person name="LaButti K."/>
            <person name="Lipzen A."/>
            <person name="Andreopoulos W."/>
            <person name="Pangilinan J."/>
            <person name="Riley R."/>
            <person name="Hundley H."/>
            <person name="Na H."/>
            <person name="Barry K."/>
            <person name="Grigoriev I.V."/>
            <person name="Stajich J.E."/>
            <person name="Kennedy P.G."/>
        </authorList>
    </citation>
    <scope>NUCLEOTIDE SEQUENCE</scope>
    <source>
        <strain evidence="2">MN1</strain>
    </source>
</reference>
<dbReference type="EMBL" id="JABBWG010000089">
    <property type="protein sequence ID" value="KAG1801848.1"/>
    <property type="molecule type" value="Genomic_DNA"/>
</dbReference>
<organism evidence="2 3">
    <name type="scientific">Suillus subaureus</name>
    <dbReference type="NCBI Taxonomy" id="48587"/>
    <lineage>
        <taxon>Eukaryota</taxon>
        <taxon>Fungi</taxon>
        <taxon>Dikarya</taxon>
        <taxon>Basidiomycota</taxon>
        <taxon>Agaricomycotina</taxon>
        <taxon>Agaricomycetes</taxon>
        <taxon>Agaricomycetidae</taxon>
        <taxon>Boletales</taxon>
        <taxon>Suillineae</taxon>
        <taxon>Suillaceae</taxon>
        <taxon>Suillus</taxon>
    </lineage>
</organism>
<dbReference type="Proteomes" id="UP000807769">
    <property type="component" value="Unassembled WGS sequence"/>
</dbReference>
<evidence type="ECO:0000313" key="3">
    <source>
        <dbReference type="Proteomes" id="UP000807769"/>
    </source>
</evidence>
<name>A0A9P7DS69_9AGAM</name>
<evidence type="ECO:0000256" key="1">
    <source>
        <dbReference type="SAM" id="MobiDB-lite"/>
    </source>
</evidence>
<feature type="region of interest" description="Disordered" evidence="1">
    <location>
        <begin position="193"/>
        <end position="212"/>
    </location>
</feature>
<dbReference type="GeneID" id="64635309"/>
<gene>
    <name evidence="2" type="ORF">BJ212DRAFT_1487575</name>
</gene>
<proteinExistence type="predicted"/>
<protein>
    <submittedName>
        <fullName evidence="2">Uncharacterized protein</fullName>
    </submittedName>
</protein>
<dbReference type="OrthoDB" id="2614979at2759"/>
<dbReference type="AlphaFoldDB" id="A0A9P7DS69"/>
<keyword evidence="3" id="KW-1185">Reference proteome</keyword>